<keyword evidence="2" id="KW-1133">Transmembrane helix</keyword>
<keyword evidence="3" id="KW-1185">Reference proteome</keyword>
<sequence length="99" mass="10928">MAFRLGPSDKDQEPEQEGRRQVAPKSYLTDLLRESGTVVVGVVVVVMTVVEVVVAVVIVCRPIRARFAQDVLYAASLLVQYKLNTPCRWLQSAIVARTG</sequence>
<protein>
    <submittedName>
        <fullName evidence="4">G_PROTEIN_RECEP_F1_2 domain-containing protein</fullName>
    </submittedName>
</protein>
<reference evidence="4" key="2">
    <citation type="submission" date="2020-10" db="UniProtKB">
        <authorList>
            <consortium name="WormBaseParasite"/>
        </authorList>
    </citation>
    <scope>IDENTIFICATION</scope>
</reference>
<feature type="compositionally biased region" description="Basic and acidic residues" evidence="1">
    <location>
        <begin position="7"/>
        <end position="20"/>
    </location>
</feature>
<dbReference type="WBParaSite" id="Pan_g23080.t1">
    <property type="protein sequence ID" value="Pan_g23080.t1"/>
    <property type="gene ID" value="Pan_g23080"/>
</dbReference>
<dbReference type="Proteomes" id="UP000492821">
    <property type="component" value="Unassembled WGS sequence"/>
</dbReference>
<dbReference type="AlphaFoldDB" id="A0A7E4VQX1"/>
<evidence type="ECO:0000313" key="4">
    <source>
        <dbReference type="WBParaSite" id="Pan_g23080.t1"/>
    </source>
</evidence>
<feature type="transmembrane region" description="Helical" evidence="2">
    <location>
        <begin position="38"/>
        <end position="60"/>
    </location>
</feature>
<evidence type="ECO:0000313" key="3">
    <source>
        <dbReference type="Proteomes" id="UP000492821"/>
    </source>
</evidence>
<keyword evidence="2" id="KW-0472">Membrane</keyword>
<evidence type="ECO:0000256" key="1">
    <source>
        <dbReference type="SAM" id="MobiDB-lite"/>
    </source>
</evidence>
<name>A0A7E4VQX1_PANRE</name>
<accession>A0A7E4VQX1</accession>
<organism evidence="3 4">
    <name type="scientific">Panagrellus redivivus</name>
    <name type="common">Microworm</name>
    <dbReference type="NCBI Taxonomy" id="6233"/>
    <lineage>
        <taxon>Eukaryota</taxon>
        <taxon>Metazoa</taxon>
        <taxon>Ecdysozoa</taxon>
        <taxon>Nematoda</taxon>
        <taxon>Chromadorea</taxon>
        <taxon>Rhabditida</taxon>
        <taxon>Tylenchina</taxon>
        <taxon>Panagrolaimomorpha</taxon>
        <taxon>Panagrolaimoidea</taxon>
        <taxon>Panagrolaimidae</taxon>
        <taxon>Panagrellus</taxon>
    </lineage>
</organism>
<feature type="region of interest" description="Disordered" evidence="1">
    <location>
        <begin position="1"/>
        <end position="22"/>
    </location>
</feature>
<keyword evidence="2" id="KW-0812">Transmembrane</keyword>
<evidence type="ECO:0000256" key="2">
    <source>
        <dbReference type="SAM" id="Phobius"/>
    </source>
</evidence>
<proteinExistence type="predicted"/>
<reference evidence="3" key="1">
    <citation type="journal article" date="2013" name="Genetics">
        <title>The draft genome and transcriptome of Panagrellus redivivus are shaped by the harsh demands of a free-living lifestyle.</title>
        <authorList>
            <person name="Srinivasan J."/>
            <person name="Dillman A.R."/>
            <person name="Macchietto M.G."/>
            <person name="Heikkinen L."/>
            <person name="Lakso M."/>
            <person name="Fracchia K.M."/>
            <person name="Antoshechkin I."/>
            <person name="Mortazavi A."/>
            <person name="Wong G."/>
            <person name="Sternberg P.W."/>
        </authorList>
    </citation>
    <scope>NUCLEOTIDE SEQUENCE [LARGE SCALE GENOMIC DNA]</scope>
    <source>
        <strain evidence="3">MT8872</strain>
    </source>
</reference>